<feature type="domain" description="Deoxynucleoside kinase" evidence="4">
    <location>
        <begin position="5"/>
        <end position="192"/>
    </location>
</feature>
<organism evidence="5 6">
    <name type="scientific">bacterium (Candidatus Blackallbacteria) CG17_big_fil_post_rev_8_21_14_2_50_48_46</name>
    <dbReference type="NCBI Taxonomy" id="2014261"/>
    <lineage>
        <taxon>Bacteria</taxon>
        <taxon>Candidatus Blackallbacteria</taxon>
    </lineage>
</organism>
<feature type="binding site" evidence="2">
    <location>
        <position position="151"/>
    </location>
    <ligand>
        <name>substrate</name>
    </ligand>
</feature>
<dbReference type="GO" id="GO:0005524">
    <property type="term" value="F:ATP binding"/>
    <property type="evidence" value="ECO:0007669"/>
    <property type="project" value="UniProtKB-KW"/>
</dbReference>
<evidence type="ECO:0000259" key="4">
    <source>
        <dbReference type="Pfam" id="PF01712"/>
    </source>
</evidence>
<proteinExistence type="predicted"/>
<feature type="binding site" evidence="2">
    <location>
        <position position="57"/>
    </location>
    <ligand>
        <name>substrate</name>
    </ligand>
</feature>
<evidence type="ECO:0000313" key="5">
    <source>
        <dbReference type="EMBL" id="PIW17255.1"/>
    </source>
</evidence>
<keyword evidence="5" id="KW-0418">Kinase</keyword>
<dbReference type="AlphaFoldDB" id="A0A2M7G5M0"/>
<dbReference type="InterPro" id="IPR031314">
    <property type="entry name" value="DNK_dom"/>
</dbReference>
<feature type="binding site" evidence="2">
    <location>
        <position position="33"/>
    </location>
    <ligand>
        <name>substrate</name>
    </ligand>
</feature>
<name>A0A2M7G5M0_9BACT</name>
<reference evidence="5 6" key="1">
    <citation type="submission" date="2017-09" db="EMBL/GenBank/DDBJ databases">
        <title>Depth-based differentiation of microbial function through sediment-hosted aquifers and enrichment of novel symbionts in the deep terrestrial subsurface.</title>
        <authorList>
            <person name="Probst A.J."/>
            <person name="Ladd B."/>
            <person name="Jarett J.K."/>
            <person name="Geller-Mcgrath D.E."/>
            <person name="Sieber C.M."/>
            <person name="Emerson J.B."/>
            <person name="Anantharaman K."/>
            <person name="Thomas B.C."/>
            <person name="Malmstrom R."/>
            <person name="Stieglmeier M."/>
            <person name="Klingl A."/>
            <person name="Woyke T."/>
            <person name="Ryan C.M."/>
            <person name="Banfield J.F."/>
        </authorList>
    </citation>
    <scope>NUCLEOTIDE SEQUENCE [LARGE SCALE GENOMIC DNA]</scope>
    <source>
        <strain evidence="5">CG17_big_fil_post_rev_8_21_14_2_50_48_46</strain>
    </source>
</reference>
<dbReference type="SUPFAM" id="SSF52540">
    <property type="entry name" value="P-loop containing nucleoside triphosphate hydrolases"/>
    <property type="match status" value="1"/>
</dbReference>
<comment type="caution">
    <text evidence="5">The sequence shown here is derived from an EMBL/GenBank/DDBJ whole genome shotgun (WGS) entry which is preliminary data.</text>
</comment>
<keyword evidence="3" id="KW-0547">Nucleotide-binding</keyword>
<dbReference type="Proteomes" id="UP000231019">
    <property type="component" value="Unassembled WGS sequence"/>
</dbReference>
<feature type="binding site" evidence="3">
    <location>
        <begin position="9"/>
        <end position="17"/>
    </location>
    <ligand>
        <name>ATP</name>
        <dbReference type="ChEBI" id="CHEBI:30616"/>
    </ligand>
</feature>
<dbReference type="EMBL" id="PFFQ01000026">
    <property type="protein sequence ID" value="PIW17255.1"/>
    <property type="molecule type" value="Genomic_DNA"/>
</dbReference>
<dbReference type="PANTHER" id="PTHR10513:SF35">
    <property type="entry name" value="DEOXYADENOSINE KINASE"/>
    <property type="match status" value="1"/>
</dbReference>
<sequence>MSHYIVLAGTTGVGKSTLTRKLANKFHFHAFYEHLDDNPYLADYYAGKGKEICFEMQVYFLGQRVAQQKEIEKMLRTGTNVIHDRSIYEDFHIFTQHQYNCGYISDLQFENYRRLFFTVTDLLYPPDLIIYLHASTERLLQQISQRGREYEQTIDLKYLEQINDLYQEWLERLEQGPSTMPLLPVDVCETDLQGADFESFAQSFQTRLERLKGFSRT</sequence>
<evidence type="ECO:0000256" key="2">
    <source>
        <dbReference type="PIRSR" id="PIRSR000705-2"/>
    </source>
</evidence>
<dbReference type="Gene3D" id="3.40.50.300">
    <property type="entry name" value="P-loop containing nucleotide triphosphate hydrolases"/>
    <property type="match status" value="1"/>
</dbReference>
<dbReference type="InterPro" id="IPR050566">
    <property type="entry name" value="Deoxyribonucleoside_kinase"/>
</dbReference>
<keyword evidence="5" id="KW-0808">Transferase</keyword>
<dbReference type="CDD" id="cd01673">
    <property type="entry name" value="dNK"/>
    <property type="match status" value="1"/>
</dbReference>
<dbReference type="PANTHER" id="PTHR10513">
    <property type="entry name" value="DEOXYNUCLEOSIDE KINASE"/>
    <property type="match status" value="1"/>
</dbReference>
<protein>
    <submittedName>
        <fullName evidence="5">Deoxynucleoside kinase</fullName>
    </submittedName>
</protein>
<feature type="active site" description="Proton acceptor" evidence="1">
    <location>
        <position position="84"/>
    </location>
</feature>
<evidence type="ECO:0000256" key="3">
    <source>
        <dbReference type="PIRSR" id="PIRSR000705-3"/>
    </source>
</evidence>
<dbReference type="InterPro" id="IPR027417">
    <property type="entry name" value="P-loop_NTPase"/>
</dbReference>
<evidence type="ECO:0000256" key="1">
    <source>
        <dbReference type="PIRSR" id="PIRSR000705-1"/>
    </source>
</evidence>
<dbReference type="GO" id="GO:0019136">
    <property type="term" value="F:deoxynucleoside kinase activity"/>
    <property type="evidence" value="ECO:0007669"/>
    <property type="project" value="InterPro"/>
</dbReference>
<dbReference type="PIRSF" id="PIRSF000705">
    <property type="entry name" value="DNK"/>
    <property type="match status" value="1"/>
</dbReference>
<accession>A0A2M7G5M0</accession>
<feature type="binding site" evidence="2">
    <location>
        <position position="85"/>
    </location>
    <ligand>
        <name>substrate</name>
    </ligand>
</feature>
<dbReference type="InterPro" id="IPR002624">
    <property type="entry name" value="DCK/DGK"/>
</dbReference>
<evidence type="ECO:0000313" key="6">
    <source>
        <dbReference type="Proteomes" id="UP000231019"/>
    </source>
</evidence>
<dbReference type="Pfam" id="PF01712">
    <property type="entry name" value="dNK"/>
    <property type="match status" value="1"/>
</dbReference>
<keyword evidence="3" id="KW-0067">ATP-binding</keyword>
<gene>
    <name evidence="5" type="ORF">COW36_09810</name>
</gene>
<dbReference type="GO" id="GO:0005737">
    <property type="term" value="C:cytoplasm"/>
    <property type="evidence" value="ECO:0007669"/>
    <property type="project" value="TreeGrafter"/>
</dbReference>
<feature type="binding site" evidence="2">
    <location>
        <position position="45"/>
    </location>
    <ligand>
        <name>substrate</name>
    </ligand>
</feature>
<feature type="binding site" evidence="2">
    <location>
        <position position="90"/>
    </location>
    <ligand>
        <name>substrate</name>
    </ligand>
</feature>